<dbReference type="Proteomes" id="UP000006055">
    <property type="component" value="Chromosome"/>
</dbReference>
<proteinExistence type="inferred from homology"/>
<dbReference type="AlphaFoldDB" id="I4C3U6"/>
<dbReference type="EC" id="1.3.99.-" evidence="5"/>
<dbReference type="GO" id="GO:0046872">
    <property type="term" value="F:metal ion binding"/>
    <property type="evidence" value="ECO:0007669"/>
    <property type="project" value="UniProtKB-KW"/>
</dbReference>
<keyword evidence="4" id="KW-0411">Iron-sulfur</keyword>
<keyword evidence="3" id="KW-0408">Iron</keyword>
<dbReference type="KEGG" id="dti:Desti_1525"/>
<protein>
    <submittedName>
        <fullName evidence="5">Benzoyl-CoA reductase/2-hydroxyglutaryl-CoA dehydratase subunit, BcrC/BadD/HgdB</fullName>
        <ecNumber evidence="5">1.3.99.-</ecNumber>
    </submittedName>
</protein>
<dbReference type="PANTHER" id="PTHR30548:SF5">
    <property type="entry name" value="SUBUNIT OF OXYGEN-SENSITIVE 2-HYDROXYISOCAPROYL-COA DEHYDRATASE"/>
    <property type="match status" value="1"/>
</dbReference>
<evidence type="ECO:0000256" key="1">
    <source>
        <dbReference type="ARBA" id="ARBA00005806"/>
    </source>
</evidence>
<keyword evidence="5" id="KW-0560">Oxidoreductase</keyword>
<comment type="similarity">
    <text evidence="1">Belongs to the FldB/FldC dehydratase alpha/beta subunit family.</text>
</comment>
<evidence type="ECO:0000313" key="5">
    <source>
        <dbReference type="EMBL" id="AFM24237.1"/>
    </source>
</evidence>
<dbReference type="Gene3D" id="3.40.50.11890">
    <property type="match status" value="1"/>
</dbReference>
<organism evidence="5 6">
    <name type="scientific">Desulfomonile tiedjei (strain ATCC 49306 / DSM 6799 / DCB-1)</name>
    <dbReference type="NCBI Taxonomy" id="706587"/>
    <lineage>
        <taxon>Bacteria</taxon>
        <taxon>Pseudomonadati</taxon>
        <taxon>Thermodesulfobacteriota</taxon>
        <taxon>Desulfomonilia</taxon>
        <taxon>Desulfomonilales</taxon>
        <taxon>Desulfomonilaceae</taxon>
        <taxon>Desulfomonile</taxon>
    </lineage>
</organism>
<keyword evidence="2" id="KW-0479">Metal-binding</keyword>
<dbReference type="Pfam" id="PF06050">
    <property type="entry name" value="HGD-D"/>
    <property type="match status" value="1"/>
</dbReference>
<dbReference type="eggNOG" id="COG1775">
    <property type="taxonomic scope" value="Bacteria"/>
</dbReference>
<accession>I4C3U6</accession>
<gene>
    <name evidence="5" type="ordered locus">Desti_1525</name>
</gene>
<sequence>MSVQDPWTIFREMMQSPAAKAGEWKSAVHGRVIGHLLPDVPEEILHASGALPVAIEGAGIHISQAQAHIPGYTCSHAMGALEMGLAEELDVLDGMVIPYVCDTTRNLFHIWDTCFPQMNNEFLRLPKRIDLAAARDYLHAEFSRLFAWACSLTGRTADLSALEASIRLYNQSRSKLRAAYKKYHAQSPEWTAERINLLVASAMRTPREEHLKWMEALPWENDGQSAAKEITRVYVRGKVWDPPGILNLMDNLGLIVTSDEIVTGFRGIQIDAHEEGDPLKALVNRHFAMPPYAGYHTDPAKAANNFVRRVKDSGAQGAIFLNPKFCEAAGFDTPDFQKALTAKNIPSLILETSARGVSIDQVRLRLEAFREMLAEDLP</sequence>
<keyword evidence="6" id="KW-1185">Reference proteome</keyword>
<evidence type="ECO:0000256" key="2">
    <source>
        <dbReference type="ARBA" id="ARBA00022723"/>
    </source>
</evidence>
<dbReference type="GO" id="GO:0051536">
    <property type="term" value="F:iron-sulfur cluster binding"/>
    <property type="evidence" value="ECO:0007669"/>
    <property type="project" value="UniProtKB-KW"/>
</dbReference>
<dbReference type="EMBL" id="CP003360">
    <property type="protein sequence ID" value="AFM24237.1"/>
    <property type="molecule type" value="Genomic_DNA"/>
</dbReference>
<evidence type="ECO:0000313" key="6">
    <source>
        <dbReference type="Proteomes" id="UP000006055"/>
    </source>
</evidence>
<dbReference type="PANTHER" id="PTHR30548">
    <property type="entry name" value="2-HYDROXYGLUTARYL-COA DEHYDRATASE, D-COMPONENT-RELATED"/>
    <property type="match status" value="1"/>
</dbReference>
<dbReference type="STRING" id="706587.Desti_1525"/>
<evidence type="ECO:0000256" key="3">
    <source>
        <dbReference type="ARBA" id="ARBA00023004"/>
    </source>
</evidence>
<dbReference type="GO" id="GO:0016491">
    <property type="term" value="F:oxidoreductase activity"/>
    <property type="evidence" value="ECO:0007669"/>
    <property type="project" value="UniProtKB-KW"/>
</dbReference>
<dbReference type="Gene3D" id="3.40.50.11900">
    <property type="match status" value="1"/>
</dbReference>
<dbReference type="RefSeq" id="WP_014809385.1">
    <property type="nucleotide sequence ID" value="NC_018025.1"/>
</dbReference>
<dbReference type="HOGENOM" id="CLU_053697_0_0_7"/>
<evidence type="ECO:0000256" key="4">
    <source>
        <dbReference type="ARBA" id="ARBA00023014"/>
    </source>
</evidence>
<dbReference type="OrthoDB" id="9810278at2"/>
<dbReference type="InterPro" id="IPR010327">
    <property type="entry name" value="FldB/FldC_alpha/beta"/>
</dbReference>
<reference evidence="6" key="1">
    <citation type="submission" date="2012-06" db="EMBL/GenBank/DDBJ databases">
        <title>Complete sequence of chromosome of Desulfomonile tiedjei DSM 6799.</title>
        <authorList>
            <person name="Lucas S."/>
            <person name="Copeland A."/>
            <person name="Lapidus A."/>
            <person name="Glavina del Rio T."/>
            <person name="Dalin E."/>
            <person name="Tice H."/>
            <person name="Bruce D."/>
            <person name="Goodwin L."/>
            <person name="Pitluck S."/>
            <person name="Peters L."/>
            <person name="Ovchinnikova G."/>
            <person name="Zeytun A."/>
            <person name="Lu M."/>
            <person name="Kyrpides N."/>
            <person name="Mavromatis K."/>
            <person name="Ivanova N."/>
            <person name="Brettin T."/>
            <person name="Detter J.C."/>
            <person name="Han C."/>
            <person name="Larimer F."/>
            <person name="Land M."/>
            <person name="Hauser L."/>
            <person name="Markowitz V."/>
            <person name="Cheng J.-F."/>
            <person name="Hugenholtz P."/>
            <person name="Woyke T."/>
            <person name="Wu D."/>
            <person name="Spring S."/>
            <person name="Schroeder M."/>
            <person name="Brambilla E."/>
            <person name="Klenk H.-P."/>
            <person name="Eisen J.A."/>
        </authorList>
    </citation>
    <scope>NUCLEOTIDE SEQUENCE [LARGE SCALE GENOMIC DNA]</scope>
    <source>
        <strain evidence="6">ATCC 49306 / DSM 6799 / DCB-1</strain>
    </source>
</reference>
<dbReference type="Gene3D" id="1.20.1270.370">
    <property type="match status" value="1"/>
</dbReference>
<name>I4C3U6_DESTA</name>